<keyword evidence="4 12" id="KW-0547">Nucleotide-binding</keyword>
<dbReference type="InterPro" id="IPR036876">
    <property type="entry name" value="UVR_dom_sf"/>
</dbReference>
<dbReference type="EMBL" id="PIUK01000071">
    <property type="protein sequence ID" value="MBY6276299.1"/>
    <property type="molecule type" value="Genomic_DNA"/>
</dbReference>
<keyword evidence="5 12" id="KW-0227">DNA damage</keyword>
<dbReference type="GO" id="GO:0016887">
    <property type="term" value="F:ATP hydrolysis activity"/>
    <property type="evidence" value="ECO:0007669"/>
    <property type="project" value="InterPro"/>
</dbReference>
<dbReference type="SUPFAM" id="SSF46600">
    <property type="entry name" value="C-terminal UvrC-binding domain of UvrB"/>
    <property type="match status" value="1"/>
</dbReference>
<dbReference type="AlphaFoldDB" id="A0A953I945"/>
<evidence type="ECO:0000256" key="12">
    <source>
        <dbReference type="HAMAP-Rule" id="MF_00204"/>
    </source>
</evidence>
<dbReference type="Pfam" id="PF17757">
    <property type="entry name" value="UvrB_inter"/>
    <property type="match status" value="1"/>
</dbReference>
<comment type="domain">
    <text evidence="12">The beta-hairpin motif is involved in DNA binding.</text>
</comment>
<evidence type="ECO:0000256" key="6">
    <source>
        <dbReference type="ARBA" id="ARBA00022769"/>
    </source>
</evidence>
<dbReference type="GO" id="GO:0003677">
    <property type="term" value="F:DNA binding"/>
    <property type="evidence" value="ECO:0007669"/>
    <property type="project" value="UniProtKB-UniRule"/>
</dbReference>
<evidence type="ECO:0000256" key="10">
    <source>
        <dbReference type="ARBA" id="ARBA00026033"/>
    </source>
</evidence>
<dbReference type="InterPro" id="IPR024759">
    <property type="entry name" value="UvrB_YAD/RRR_dom"/>
</dbReference>
<evidence type="ECO:0000313" key="18">
    <source>
        <dbReference type="EMBL" id="MBY6276299.1"/>
    </source>
</evidence>
<evidence type="ECO:0000256" key="8">
    <source>
        <dbReference type="ARBA" id="ARBA00022881"/>
    </source>
</evidence>
<comment type="function">
    <text evidence="12">The UvrABC repair system catalyzes the recognition and processing of DNA lesions. A damage recognition complex composed of 2 UvrA and 2 UvrB subunits scans DNA for abnormalities. Upon binding of the UvrA(2)B(2) complex to a putative damaged site, the DNA wraps around one UvrB monomer. DNA wrap is dependent on ATP binding by UvrB and probably causes local melting of the DNA helix, facilitating insertion of UvrB beta-hairpin between the DNA strands. Then UvrB probes one DNA strand for the presence of a lesion. If a lesion is found the UvrA subunits dissociate and the UvrB-DNA preincision complex is formed. This complex is subsequently bound by UvrC and the second UvrB is released. If no lesion is found, the DNA wraps around the other UvrB subunit that will check the other stand for damage.</text>
</comment>
<accession>A0A953I945</accession>
<evidence type="ECO:0000256" key="2">
    <source>
        <dbReference type="ARBA" id="ARBA00008533"/>
    </source>
</evidence>
<dbReference type="PANTHER" id="PTHR24029">
    <property type="entry name" value="UVRABC SYSTEM PROTEIN B"/>
    <property type="match status" value="1"/>
</dbReference>
<gene>
    <name evidence="12" type="primary">uvrB</name>
    <name evidence="18" type="ORF">CWE10_08760</name>
</gene>
<keyword evidence="8 12" id="KW-0267">Excision nuclease</keyword>
<keyword evidence="12 13" id="KW-0742">SOS response</keyword>
<dbReference type="GO" id="GO:0005524">
    <property type="term" value="F:ATP binding"/>
    <property type="evidence" value="ECO:0007669"/>
    <property type="project" value="UniProtKB-UniRule"/>
</dbReference>
<dbReference type="InterPro" id="IPR041471">
    <property type="entry name" value="UvrB_inter"/>
</dbReference>
<evidence type="ECO:0000259" key="15">
    <source>
        <dbReference type="PROSITE" id="PS50151"/>
    </source>
</evidence>
<proteinExistence type="inferred from homology"/>
<dbReference type="RefSeq" id="WP_273379308.1">
    <property type="nucleotide sequence ID" value="NZ_JACSIR010000090.1"/>
</dbReference>
<evidence type="ECO:0000256" key="1">
    <source>
        <dbReference type="ARBA" id="ARBA00004496"/>
    </source>
</evidence>
<dbReference type="GO" id="GO:0006289">
    <property type="term" value="P:nucleotide-excision repair"/>
    <property type="evidence" value="ECO:0007669"/>
    <property type="project" value="UniProtKB-UniRule"/>
</dbReference>
<dbReference type="InterPro" id="IPR004807">
    <property type="entry name" value="UvrB"/>
</dbReference>
<evidence type="ECO:0000256" key="13">
    <source>
        <dbReference type="RuleBase" id="RU003587"/>
    </source>
</evidence>
<keyword evidence="6 12" id="KW-0228">DNA excision</keyword>
<dbReference type="Pfam" id="PF04851">
    <property type="entry name" value="ResIII"/>
    <property type="match status" value="1"/>
</dbReference>
<comment type="caution">
    <text evidence="18">The sequence shown here is derived from an EMBL/GenBank/DDBJ whole genome shotgun (WGS) entry which is preliminary data.</text>
</comment>
<dbReference type="Proteomes" id="UP000732377">
    <property type="component" value="Unassembled WGS sequence"/>
</dbReference>
<dbReference type="SUPFAM" id="SSF52540">
    <property type="entry name" value="P-loop containing nucleoside triphosphate hydrolases"/>
    <property type="match status" value="2"/>
</dbReference>
<sequence length="659" mass="75364">MKPFKVVAPFEPTGDQPQAIERLSEGVLRGAREQILLGATGTGKTFTIAKVIEQVQKPTLVLAHNKILAAQLCSEFQQFFPENAVEYFVSYYDYYQPEAYIPTTDTYIEKDALINDEIDKLRHSATMALFERRDVIIVASVSCIYGLGSPEDYRDLAVSLRVGNQVDRDYILRRLVDIQYERNDHNFVRNKFRVRGDVVEIFPAGATDRAIRCEWWGDEIERISEFDPLTGEITGTMTHVAIYPASHYVVADEKREQALRSIEEELEERLKELRAQGKLLEAQRLEQRTRNDLEMIREIGFCSGIENYSRHLTGRKPGEPPYTLLDFFPDDWLLVIDESHVTIPQVAAMYNGDRSRKETLIEYGFRLPSAADNRPLKFAEFEERINQVIYVSATPGPYELERVPPSLVVEQIVRPTGLLDPEVEVRPTKGQIDDLYAEIRARVKKNQRVLVTTLTKRMAEDLTEYLKELGVKVRYMHSDVETIERMQIVRDLRLGVFDVLVGINLLREGLDIPEVSLVAILDADKEGFLRAERSLIQTIGRAARNAEGKVIMYADRITQSMQKAINETNRRRAIQEAYNRKHGIVPKTIVKPVRDVIQAVKPVAEAGPANILDTPPHEIPKVVAKLRKEMMQAAKDLDFERAAEIRDIIFELEKKKRGA</sequence>
<dbReference type="GO" id="GO:0009432">
    <property type="term" value="P:SOS response"/>
    <property type="evidence" value="ECO:0007669"/>
    <property type="project" value="UniProtKB-UniRule"/>
</dbReference>
<dbReference type="Gene3D" id="4.10.860.10">
    <property type="entry name" value="UVR domain"/>
    <property type="match status" value="1"/>
</dbReference>
<evidence type="ECO:0000256" key="7">
    <source>
        <dbReference type="ARBA" id="ARBA00022840"/>
    </source>
</evidence>
<dbReference type="Gene3D" id="3.40.50.300">
    <property type="entry name" value="P-loop containing nucleotide triphosphate hydrolases"/>
    <property type="match status" value="3"/>
</dbReference>
<keyword evidence="9 12" id="KW-0234">DNA repair</keyword>
<feature type="coiled-coil region" evidence="14">
    <location>
        <begin position="256"/>
        <end position="283"/>
    </location>
</feature>
<dbReference type="SMART" id="SM00487">
    <property type="entry name" value="DEXDc"/>
    <property type="match status" value="1"/>
</dbReference>
<dbReference type="SMART" id="SM00490">
    <property type="entry name" value="HELICc"/>
    <property type="match status" value="1"/>
</dbReference>
<reference evidence="18" key="1">
    <citation type="submission" date="2017-11" db="EMBL/GenBank/DDBJ databases">
        <title>Three new genomes from thermophilic consortium.</title>
        <authorList>
            <person name="Quaggio R."/>
            <person name="Amgarten D."/>
            <person name="Setubal J.C."/>
        </authorList>
    </citation>
    <scope>NUCLEOTIDE SEQUENCE</scope>
    <source>
        <strain evidence="18">ZCTH01-B2</strain>
    </source>
</reference>
<dbReference type="CDD" id="cd17916">
    <property type="entry name" value="DEXHc_UvrB"/>
    <property type="match status" value="1"/>
</dbReference>
<protein>
    <recommendedName>
        <fullName evidence="11 12">UvrABC system protein B</fullName>
        <shortName evidence="12">Protein UvrB</shortName>
    </recommendedName>
    <alternativeName>
        <fullName evidence="12">Excinuclease ABC subunit B</fullName>
    </alternativeName>
</protein>
<dbReference type="Pfam" id="PF02151">
    <property type="entry name" value="UVR"/>
    <property type="match status" value="1"/>
</dbReference>
<dbReference type="InterPro" id="IPR014001">
    <property type="entry name" value="Helicase_ATP-bd"/>
</dbReference>
<keyword evidence="7 12" id="KW-0067">ATP-binding</keyword>
<dbReference type="GO" id="GO:0005737">
    <property type="term" value="C:cytoplasm"/>
    <property type="evidence" value="ECO:0007669"/>
    <property type="project" value="UniProtKB-SubCell"/>
</dbReference>
<dbReference type="InterPro" id="IPR001943">
    <property type="entry name" value="UVR_dom"/>
</dbReference>
<evidence type="ECO:0000256" key="4">
    <source>
        <dbReference type="ARBA" id="ARBA00022741"/>
    </source>
</evidence>
<feature type="domain" description="Helicase ATP-binding" evidence="16">
    <location>
        <begin position="25"/>
        <end position="180"/>
    </location>
</feature>
<dbReference type="PROSITE" id="PS50151">
    <property type="entry name" value="UVR"/>
    <property type="match status" value="1"/>
</dbReference>
<dbReference type="HAMAP" id="MF_00204">
    <property type="entry name" value="UvrB"/>
    <property type="match status" value="1"/>
</dbReference>
<feature type="binding site" evidence="12">
    <location>
        <begin position="38"/>
        <end position="45"/>
    </location>
    <ligand>
        <name>ATP</name>
        <dbReference type="ChEBI" id="CHEBI:30616"/>
    </ligand>
</feature>
<organism evidence="18 19">
    <name type="scientific">Symbiobacterium thermophilum</name>
    <dbReference type="NCBI Taxonomy" id="2734"/>
    <lineage>
        <taxon>Bacteria</taxon>
        <taxon>Bacillati</taxon>
        <taxon>Bacillota</taxon>
        <taxon>Clostridia</taxon>
        <taxon>Eubacteriales</taxon>
        <taxon>Symbiobacteriaceae</taxon>
        <taxon>Symbiobacterium</taxon>
    </lineage>
</organism>
<evidence type="ECO:0000256" key="9">
    <source>
        <dbReference type="ARBA" id="ARBA00023204"/>
    </source>
</evidence>
<dbReference type="InterPro" id="IPR006935">
    <property type="entry name" value="Helicase/UvrB_N"/>
</dbReference>
<dbReference type="NCBIfam" id="NF003673">
    <property type="entry name" value="PRK05298.1"/>
    <property type="match status" value="1"/>
</dbReference>
<comment type="subcellular location">
    <subcellularLocation>
        <location evidence="1 12 13">Cytoplasm</location>
    </subcellularLocation>
</comment>
<comment type="subunit">
    <text evidence="10 12 13">Forms a heterotetramer with UvrA during the search for lesions. Interacts with UvrC in an incision complex.</text>
</comment>
<keyword evidence="14" id="KW-0175">Coiled coil</keyword>
<dbReference type="InterPro" id="IPR001650">
    <property type="entry name" value="Helicase_C-like"/>
</dbReference>
<evidence type="ECO:0000256" key="14">
    <source>
        <dbReference type="SAM" id="Coils"/>
    </source>
</evidence>
<feature type="domain" description="UVR" evidence="15">
    <location>
        <begin position="620"/>
        <end position="655"/>
    </location>
</feature>
<dbReference type="CDD" id="cd18790">
    <property type="entry name" value="SF2_C_UvrB"/>
    <property type="match status" value="1"/>
</dbReference>
<evidence type="ECO:0000256" key="5">
    <source>
        <dbReference type="ARBA" id="ARBA00022763"/>
    </source>
</evidence>
<dbReference type="PROSITE" id="PS51194">
    <property type="entry name" value="HELICASE_CTER"/>
    <property type="match status" value="1"/>
</dbReference>
<evidence type="ECO:0000259" key="16">
    <source>
        <dbReference type="PROSITE" id="PS51192"/>
    </source>
</evidence>
<keyword evidence="3 12" id="KW-0963">Cytoplasm</keyword>
<dbReference type="GO" id="GO:0009381">
    <property type="term" value="F:excinuclease ABC activity"/>
    <property type="evidence" value="ECO:0007669"/>
    <property type="project" value="UniProtKB-UniRule"/>
</dbReference>
<dbReference type="PROSITE" id="PS51192">
    <property type="entry name" value="HELICASE_ATP_BIND_1"/>
    <property type="match status" value="1"/>
</dbReference>
<dbReference type="NCBIfam" id="TIGR00631">
    <property type="entry name" value="uvrb"/>
    <property type="match status" value="1"/>
</dbReference>
<feature type="short sequence motif" description="Beta-hairpin" evidence="12">
    <location>
        <begin position="91"/>
        <end position="114"/>
    </location>
</feature>
<evidence type="ECO:0000313" key="19">
    <source>
        <dbReference type="Proteomes" id="UP000732377"/>
    </source>
</evidence>
<dbReference type="PANTHER" id="PTHR24029:SF0">
    <property type="entry name" value="UVRABC SYSTEM PROTEIN B"/>
    <property type="match status" value="1"/>
</dbReference>
<dbReference type="InterPro" id="IPR027417">
    <property type="entry name" value="P-loop_NTPase"/>
</dbReference>
<dbReference type="GO" id="GO:0009380">
    <property type="term" value="C:excinuclease repair complex"/>
    <property type="evidence" value="ECO:0007669"/>
    <property type="project" value="InterPro"/>
</dbReference>
<dbReference type="Pfam" id="PF00271">
    <property type="entry name" value="Helicase_C"/>
    <property type="match status" value="1"/>
</dbReference>
<evidence type="ECO:0000256" key="11">
    <source>
        <dbReference type="ARBA" id="ARBA00029504"/>
    </source>
</evidence>
<comment type="similarity">
    <text evidence="2 12 13">Belongs to the UvrB family.</text>
</comment>
<dbReference type="Pfam" id="PF12344">
    <property type="entry name" value="UvrB"/>
    <property type="match status" value="1"/>
</dbReference>
<evidence type="ECO:0000256" key="3">
    <source>
        <dbReference type="ARBA" id="ARBA00022490"/>
    </source>
</evidence>
<evidence type="ECO:0000259" key="17">
    <source>
        <dbReference type="PROSITE" id="PS51194"/>
    </source>
</evidence>
<feature type="domain" description="Helicase C-terminal" evidence="17">
    <location>
        <begin position="431"/>
        <end position="597"/>
    </location>
</feature>
<name>A0A953I945_SYMTR</name>